<reference evidence="6" key="1">
    <citation type="submission" date="2021-02" db="EMBL/GenBank/DDBJ databases">
        <authorList>
            <person name="Nowell W R."/>
        </authorList>
    </citation>
    <scope>NUCLEOTIDE SEQUENCE</scope>
</reference>
<dbReference type="SUPFAM" id="SSF101898">
    <property type="entry name" value="NHL repeat"/>
    <property type="match status" value="1"/>
</dbReference>
<evidence type="ECO:0000256" key="4">
    <source>
        <dbReference type="PROSITE-ProRule" id="PRU00504"/>
    </source>
</evidence>
<dbReference type="PROSITE" id="PS51125">
    <property type="entry name" value="NHL"/>
    <property type="match status" value="1"/>
</dbReference>
<dbReference type="InterPro" id="IPR001258">
    <property type="entry name" value="NHL_repeat"/>
</dbReference>
<dbReference type="EMBL" id="CAJNOE010000631">
    <property type="protein sequence ID" value="CAF1294644.1"/>
    <property type="molecule type" value="Genomic_DNA"/>
</dbReference>
<dbReference type="Pfam" id="PF01436">
    <property type="entry name" value="NHL"/>
    <property type="match status" value="2"/>
</dbReference>
<keyword evidence="1" id="KW-0732">Signal</keyword>
<dbReference type="PANTHER" id="PTHR10680">
    <property type="entry name" value="PEPTIDYL-GLYCINE ALPHA-AMIDATING MONOOXYGENASE"/>
    <property type="match status" value="1"/>
</dbReference>
<evidence type="ECO:0000313" key="7">
    <source>
        <dbReference type="EMBL" id="CAF3687933.1"/>
    </source>
</evidence>
<dbReference type="Gene3D" id="2.120.10.30">
    <property type="entry name" value="TolB, C-terminal domain"/>
    <property type="match status" value="3"/>
</dbReference>
<dbReference type="EMBL" id="CAJOAY010001550">
    <property type="protein sequence ID" value="CAF3857410.1"/>
    <property type="molecule type" value="Genomic_DNA"/>
</dbReference>
<dbReference type="Proteomes" id="UP000663868">
    <property type="component" value="Unassembled WGS sequence"/>
</dbReference>
<name>A0A815NNR4_9BILA</name>
<evidence type="ECO:0000313" key="9">
    <source>
        <dbReference type="Proteomes" id="UP000663891"/>
    </source>
</evidence>
<proteinExistence type="predicted"/>
<dbReference type="EMBL" id="CAJNON010001207">
    <property type="protein sequence ID" value="CAF1440105.1"/>
    <property type="molecule type" value="Genomic_DNA"/>
</dbReference>
<keyword evidence="3" id="KW-0325">Glycoprotein</keyword>
<gene>
    <name evidence="5" type="ORF">IZO911_LOCUS33712</name>
    <name evidence="7" type="ORF">KXQ929_LOCUS10142</name>
    <name evidence="8" type="ORF">OKA104_LOCUS21844</name>
    <name evidence="6" type="ORF">VCS650_LOCUS38832</name>
</gene>
<evidence type="ECO:0000313" key="5">
    <source>
        <dbReference type="EMBL" id="CAF1294644.1"/>
    </source>
</evidence>
<evidence type="ECO:0000313" key="6">
    <source>
        <dbReference type="EMBL" id="CAF1440105.1"/>
    </source>
</evidence>
<accession>A0A815NNR4</accession>
<evidence type="ECO:0000256" key="3">
    <source>
        <dbReference type="ARBA" id="ARBA00023180"/>
    </source>
</evidence>
<dbReference type="GO" id="GO:0005576">
    <property type="term" value="C:extracellular region"/>
    <property type="evidence" value="ECO:0007669"/>
    <property type="project" value="TreeGrafter"/>
</dbReference>
<feature type="repeat" description="NHL" evidence="4">
    <location>
        <begin position="470"/>
        <end position="506"/>
    </location>
</feature>
<dbReference type="Proteomes" id="UP000663881">
    <property type="component" value="Unassembled WGS sequence"/>
</dbReference>
<evidence type="ECO:0000256" key="2">
    <source>
        <dbReference type="ARBA" id="ARBA00022737"/>
    </source>
</evidence>
<dbReference type="PANTHER" id="PTHR10680:SF28">
    <property type="entry name" value="SMP-30_GLUCONOLACTONASE_LRE-LIKE REGION DOMAIN-CONTAINING PROTEIN"/>
    <property type="match status" value="1"/>
</dbReference>
<comment type="caution">
    <text evidence="6">The sequence shown here is derived from an EMBL/GenBank/DDBJ whole genome shotgun (WGS) entry which is preliminary data.</text>
</comment>
<organism evidence="6 9">
    <name type="scientific">Adineta steineri</name>
    <dbReference type="NCBI Taxonomy" id="433720"/>
    <lineage>
        <taxon>Eukaryota</taxon>
        <taxon>Metazoa</taxon>
        <taxon>Spiralia</taxon>
        <taxon>Gnathifera</taxon>
        <taxon>Rotifera</taxon>
        <taxon>Eurotatoria</taxon>
        <taxon>Bdelloidea</taxon>
        <taxon>Adinetida</taxon>
        <taxon>Adinetidae</taxon>
        <taxon>Adineta</taxon>
    </lineage>
</organism>
<dbReference type="CDD" id="cd05819">
    <property type="entry name" value="NHL"/>
    <property type="match status" value="1"/>
</dbReference>
<evidence type="ECO:0000313" key="8">
    <source>
        <dbReference type="EMBL" id="CAF3857410.1"/>
    </source>
</evidence>
<dbReference type="InterPro" id="IPR011042">
    <property type="entry name" value="6-blade_b-propeller_TolB-like"/>
</dbReference>
<protein>
    <recommendedName>
        <fullName evidence="10">NHL repeat containing protein</fullName>
    </recommendedName>
</protein>
<dbReference type="OrthoDB" id="6265224at2759"/>
<dbReference type="AlphaFoldDB" id="A0A815NNR4"/>
<keyword evidence="2" id="KW-0677">Repeat</keyword>
<dbReference type="Proteomes" id="UP000663891">
    <property type="component" value="Unassembled WGS sequence"/>
</dbReference>
<dbReference type="Proteomes" id="UP000663860">
    <property type="component" value="Unassembled WGS sequence"/>
</dbReference>
<dbReference type="EMBL" id="CAJOBB010000475">
    <property type="protein sequence ID" value="CAF3687933.1"/>
    <property type="molecule type" value="Genomic_DNA"/>
</dbReference>
<sequence length="556" mass="63692">MSNDTLWKDLYWTLEQTRPDHLAKILNSIVQKESDNSERFVYDCQVAKDMMKVDHLTHHDKLRFEQFDKFKLSDGSQNKTNIQSDNFDNQTNISDKQQYILSRHDVSKFLREFFDNTYLEGDIIKPRPINGYLVKIGKFSTNTKLFSNTVLVRIRPNVHVLPLRCKSDENGGKSKGWLLDRIDRIENTLLNLSNIVENKIINVQNKISIVENAMEQISTSWKQDTDDFASININQQIDHAYKNLTGIMKEKLNFFKNVTLNTKWKQNGITVAGGNEEGNNLNQLFYAYGIYVDNNQTIYVADLHNDRIVEWKSHAKNGQVVAGGNGQGNQTNQLYGPTDVTVDKENDSLIICDGTNRRVMQWFRENNKSGQIIISNIDCYGLAMDNKGYIYISDMKNNQVTRWKIGDENGTIVAGGNEEGDHLNQLRYPTYIFVDEDYSIYISDYYNHRVMKWIKDAKEGIVVAGGNGQGDTLSQLSNPSGVIVDQLGQIYVADTDNFRVMCWSKEAKQGRIIVGGNGWGEKSNQFKFPSGLSFDEEGNLYVSDQVNFRIQKFEID</sequence>
<evidence type="ECO:0008006" key="10">
    <source>
        <dbReference type="Google" id="ProtNLM"/>
    </source>
</evidence>
<evidence type="ECO:0000256" key="1">
    <source>
        <dbReference type="ARBA" id="ARBA00022729"/>
    </source>
</evidence>